<accession>G8QYY4</accession>
<proteinExistence type="inferred from homology"/>
<dbReference type="KEGG" id="sgp:SpiGrapes_3096"/>
<dbReference type="InterPro" id="IPR036129">
    <property type="entry name" value="Glycerate_kinase_sf"/>
</dbReference>
<dbReference type="OrthoDB" id="9774290at2"/>
<dbReference type="PANTHER" id="PTHR21599:SF0">
    <property type="entry name" value="GLYCERATE KINASE"/>
    <property type="match status" value="1"/>
</dbReference>
<name>G8QYY4_SPHPG</name>
<dbReference type="InterPro" id="IPR004381">
    <property type="entry name" value="Glycerate_kinase"/>
</dbReference>
<dbReference type="Gene3D" id="3.90.1510.10">
    <property type="entry name" value="Glycerate kinase, domain 2"/>
    <property type="match status" value="1"/>
</dbReference>
<evidence type="ECO:0000313" key="6">
    <source>
        <dbReference type="Proteomes" id="UP000005632"/>
    </source>
</evidence>
<dbReference type="SUPFAM" id="SSF110738">
    <property type="entry name" value="Glycerate kinase I"/>
    <property type="match status" value="1"/>
</dbReference>
<dbReference type="STRING" id="158190.SpiGrapes_3096"/>
<dbReference type="InterPro" id="IPR018197">
    <property type="entry name" value="Glycerate_kinase_RE-like"/>
</dbReference>
<dbReference type="GO" id="GO:0008887">
    <property type="term" value="F:glycerate kinase activity"/>
    <property type="evidence" value="ECO:0007669"/>
    <property type="project" value="UniProtKB-UniRule"/>
</dbReference>
<evidence type="ECO:0000256" key="1">
    <source>
        <dbReference type="ARBA" id="ARBA00006284"/>
    </source>
</evidence>
<evidence type="ECO:0000313" key="5">
    <source>
        <dbReference type="EMBL" id="AEV30843.1"/>
    </source>
</evidence>
<dbReference type="Gene3D" id="3.40.50.10350">
    <property type="entry name" value="Glycerate kinase, domain 1"/>
    <property type="match status" value="1"/>
</dbReference>
<dbReference type="AlphaFoldDB" id="G8QYY4"/>
<evidence type="ECO:0000256" key="3">
    <source>
        <dbReference type="ARBA" id="ARBA00022777"/>
    </source>
</evidence>
<keyword evidence="2 4" id="KW-0808">Transferase</keyword>
<dbReference type="Proteomes" id="UP000005632">
    <property type="component" value="Chromosome"/>
</dbReference>
<evidence type="ECO:0000256" key="4">
    <source>
        <dbReference type="PIRNR" id="PIRNR006078"/>
    </source>
</evidence>
<dbReference type="PANTHER" id="PTHR21599">
    <property type="entry name" value="GLYCERATE KINASE"/>
    <property type="match status" value="1"/>
</dbReference>
<protein>
    <submittedName>
        <fullName evidence="5">Glycerate kinase</fullName>
    </submittedName>
</protein>
<dbReference type="EMBL" id="CP003155">
    <property type="protein sequence ID" value="AEV30843.1"/>
    <property type="molecule type" value="Genomic_DNA"/>
</dbReference>
<comment type="similarity">
    <text evidence="1 4">Belongs to the glycerate kinase type-1 family.</text>
</comment>
<keyword evidence="6" id="KW-1185">Reference proteome</keyword>
<dbReference type="eggNOG" id="COG1929">
    <property type="taxonomic scope" value="Bacteria"/>
</dbReference>
<keyword evidence="3 4" id="KW-0418">Kinase</keyword>
<dbReference type="NCBIfam" id="TIGR00045">
    <property type="entry name" value="glycerate kinase"/>
    <property type="match status" value="1"/>
</dbReference>
<dbReference type="PIRSF" id="PIRSF006078">
    <property type="entry name" value="GlxK"/>
    <property type="match status" value="1"/>
</dbReference>
<dbReference type="GO" id="GO:0031388">
    <property type="term" value="P:organic acid phosphorylation"/>
    <property type="evidence" value="ECO:0007669"/>
    <property type="project" value="UniProtKB-UniRule"/>
</dbReference>
<organism evidence="5 6">
    <name type="scientific">Sphaerochaeta pleomorpha (strain ATCC BAA-1885 / DSM 22778 / Grapes)</name>
    <dbReference type="NCBI Taxonomy" id="158190"/>
    <lineage>
        <taxon>Bacteria</taxon>
        <taxon>Pseudomonadati</taxon>
        <taxon>Spirochaetota</taxon>
        <taxon>Spirochaetia</taxon>
        <taxon>Spirochaetales</taxon>
        <taxon>Sphaerochaetaceae</taxon>
        <taxon>Sphaerochaeta</taxon>
    </lineage>
</organism>
<gene>
    <name evidence="5" type="ordered locus">SpiGrapes_3096</name>
</gene>
<dbReference type="RefSeq" id="WP_014271682.1">
    <property type="nucleotide sequence ID" value="NC_016633.1"/>
</dbReference>
<reference evidence="5 6" key="1">
    <citation type="submission" date="2011-11" db="EMBL/GenBank/DDBJ databases">
        <title>Complete sequence of Spirochaeta sp. grapes.</title>
        <authorList>
            <consortium name="US DOE Joint Genome Institute"/>
            <person name="Lucas S."/>
            <person name="Han J."/>
            <person name="Lapidus A."/>
            <person name="Cheng J.-F."/>
            <person name="Goodwin L."/>
            <person name="Pitluck S."/>
            <person name="Peters L."/>
            <person name="Ovchinnikova G."/>
            <person name="Munk A.C."/>
            <person name="Detter J.C."/>
            <person name="Han C."/>
            <person name="Tapia R."/>
            <person name="Land M."/>
            <person name="Hauser L."/>
            <person name="Kyrpides N."/>
            <person name="Ivanova N."/>
            <person name="Pagani I."/>
            <person name="Ritalahtilisa K."/>
            <person name="Loeffler F."/>
            <person name="Woyke T."/>
        </authorList>
    </citation>
    <scope>NUCLEOTIDE SEQUENCE [LARGE SCALE GENOMIC DNA]</scope>
    <source>
        <strain evidence="6">ATCC BAA-1885 / DSM 22778 / Grapes</strain>
    </source>
</reference>
<dbReference type="InterPro" id="IPR018193">
    <property type="entry name" value="Glyc_kinase_flavodox-like_fold"/>
</dbReference>
<sequence length="375" mass="38805">MKVTIASDSFKGSASSLEVARAIERGIHRVDPTVVCDKYPVADGGEGLIATLQKAGDEEVTVTVHGPLFEKRQASYLKRGKLAIIEMATASGLPLVPVDQRNPLHTTSLGTGELILDALEKGCDNLIVGIGGSATNDCGIGMATALGALFYDKEGNLVIPTGGNISSIAAIDTSKMTPLLANTSIRVACDVDNPLCGPNGSSAIYGPQKGATAEMVATLDSAMDTFSKLLGKQELAIYPGAGAAGGLGFALMTFANAQLESGIALVLSVIGMEESLKGSTLCFTGEGKIDGQSKCGKVPVGIAKLAKKHNVPVIAFAGDIGEGTESLYELGIDAIVSTTNAAMPLEKAMARSLELTEDAAFRTFHLIKTCRELRS</sequence>
<dbReference type="HOGENOM" id="CLU_028255_0_0_12"/>
<dbReference type="Pfam" id="PF02595">
    <property type="entry name" value="Gly_kinase"/>
    <property type="match status" value="1"/>
</dbReference>
<evidence type="ECO:0000256" key="2">
    <source>
        <dbReference type="ARBA" id="ARBA00022679"/>
    </source>
</evidence>